<keyword evidence="5" id="KW-1185">Reference proteome</keyword>
<dbReference type="InterPro" id="IPR001304">
    <property type="entry name" value="C-type_lectin-like"/>
</dbReference>
<keyword evidence="1" id="KW-1015">Disulfide bond</keyword>
<dbReference type="Gene3D" id="3.10.100.10">
    <property type="entry name" value="Mannose-Binding Protein A, subunit A"/>
    <property type="match status" value="1"/>
</dbReference>
<proteinExistence type="predicted"/>
<comment type="caution">
    <text evidence="4">The sequence shown here is derived from an EMBL/GenBank/DDBJ whole genome shotgun (WGS) entry which is preliminary data.</text>
</comment>
<keyword evidence="2" id="KW-0812">Transmembrane</keyword>
<dbReference type="InterPro" id="IPR018378">
    <property type="entry name" value="C-type_lectin_CS"/>
</dbReference>
<protein>
    <recommendedName>
        <fullName evidence="3">C-type lectin domain-containing protein</fullName>
    </recommendedName>
</protein>
<dbReference type="AlphaFoldDB" id="A0A4Z2BUI6"/>
<accession>A0A4Z2BUI6</accession>
<dbReference type="InterPro" id="IPR016186">
    <property type="entry name" value="C-type_lectin-like/link_sf"/>
</dbReference>
<feature type="transmembrane region" description="Helical" evidence="2">
    <location>
        <begin position="63"/>
        <end position="85"/>
    </location>
</feature>
<dbReference type="Proteomes" id="UP000516260">
    <property type="component" value="Chromosome 18"/>
</dbReference>
<dbReference type="EMBL" id="SWLE01000010">
    <property type="protein sequence ID" value="TNM95487.1"/>
    <property type="molecule type" value="Genomic_DNA"/>
</dbReference>
<evidence type="ECO:0000313" key="5">
    <source>
        <dbReference type="Proteomes" id="UP000516260"/>
    </source>
</evidence>
<evidence type="ECO:0000256" key="1">
    <source>
        <dbReference type="ARBA" id="ARBA00023157"/>
    </source>
</evidence>
<organism evidence="4 5">
    <name type="scientific">Takifugu bimaculatus</name>
    <dbReference type="NCBI Taxonomy" id="433685"/>
    <lineage>
        <taxon>Eukaryota</taxon>
        <taxon>Metazoa</taxon>
        <taxon>Chordata</taxon>
        <taxon>Craniata</taxon>
        <taxon>Vertebrata</taxon>
        <taxon>Euteleostomi</taxon>
        <taxon>Actinopterygii</taxon>
        <taxon>Neopterygii</taxon>
        <taxon>Teleostei</taxon>
        <taxon>Neoteleostei</taxon>
        <taxon>Acanthomorphata</taxon>
        <taxon>Eupercaria</taxon>
        <taxon>Tetraodontiformes</taxon>
        <taxon>Tetradontoidea</taxon>
        <taxon>Tetraodontidae</taxon>
        <taxon>Takifugu</taxon>
    </lineage>
</organism>
<dbReference type="Pfam" id="PF00059">
    <property type="entry name" value="Lectin_C"/>
    <property type="match status" value="1"/>
</dbReference>
<dbReference type="PANTHER" id="PTHR22803">
    <property type="entry name" value="MANNOSE, PHOSPHOLIPASE, LECTIN RECEPTOR RELATED"/>
    <property type="match status" value="1"/>
</dbReference>
<gene>
    <name evidence="4" type="ORF">fugu_016570</name>
</gene>
<dbReference type="SMART" id="SM00034">
    <property type="entry name" value="CLECT"/>
    <property type="match status" value="1"/>
</dbReference>
<dbReference type="InterPro" id="IPR050111">
    <property type="entry name" value="C-type_lectin/snaclec_domain"/>
</dbReference>
<dbReference type="PROSITE" id="PS00615">
    <property type="entry name" value="C_TYPE_LECTIN_1"/>
    <property type="match status" value="1"/>
</dbReference>
<dbReference type="PROSITE" id="PS50041">
    <property type="entry name" value="C_TYPE_LECTIN_2"/>
    <property type="match status" value="1"/>
</dbReference>
<keyword evidence="2" id="KW-1133">Transmembrane helix</keyword>
<name>A0A4Z2BUI6_9TELE</name>
<evidence type="ECO:0000259" key="3">
    <source>
        <dbReference type="PROSITE" id="PS50041"/>
    </source>
</evidence>
<reference evidence="4 5" key="1">
    <citation type="submission" date="2019-04" db="EMBL/GenBank/DDBJ databases">
        <title>The sequence and de novo assembly of Takifugu bimaculatus genome using PacBio and Hi-C technologies.</title>
        <authorList>
            <person name="Xu P."/>
            <person name="Liu B."/>
            <person name="Zhou Z."/>
        </authorList>
    </citation>
    <scope>NUCLEOTIDE SEQUENCE [LARGE SCALE GENOMIC DNA]</scope>
    <source>
        <strain evidence="4">TB-2018</strain>
        <tissue evidence="4">Muscle</tissue>
    </source>
</reference>
<keyword evidence="2" id="KW-0472">Membrane</keyword>
<feature type="domain" description="C-type lectin" evidence="3">
    <location>
        <begin position="185"/>
        <end position="311"/>
    </location>
</feature>
<dbReference type="SUPFAM" id="SSF56436">
    <property type="entry name" value="C-type lectin-like"/>
    <property type="match status" value="1"/>
</dbReference>
<dbReference type="InterPro" id="IPR016187">
    <property type="entry name" value="CTDL_fold"/>
</dbReference>
<evidence type="ECO:0000256" key="2">
    <source>
        <dbReference type="SAM" id="Phobius"/>
    </source>
</evidence>
<evidence type="ECO:0000313" key="4">
    <source>
        <dbReference type="EMBL" id="TNM95487.1"/>
    </source>
</evidence>
<sequence length="321" mass="36030">MGGKQINKHHCNCLVGPFHRQFEKKMSHQQKIFKGSNSHGASTLQHRTFGQGGAASADPHYPLAIKCLSLLNLILLMAAVVIGIYCAKDNYPEVPGSAIAPLLAEVNYYRNNSHIIKTRLEAEKTAAKQRAGDISVRLELKQQKVLTDNILKQIGKLQMKKTDLQSNISVLVESCNKCQPGWMLLKSACYYFSSQNKSGTKRNWDESRGNCVNQGGDLLVIDSLEKQVTISDNYSKRSASETWWEMGAWIGLTGNATSGKWIWVNNVTAETFFWRIGQPKTEGTQSGDCAAFHYYGDARKTWYNGNCQEHRLHWICEAKPK</sequence>